<comment type="subcellular location">
    <subcellularLocation>
        <location evidence="1">Membrane</location>
        <topology evidence="1">Multi-pass membrane protein</topology>
    </subcellularLocation>
</comment>
<dbReference type="Gene3D" id="1.20.1740.10">
    <property type="entry name" value="Amino acid/polyamine transporter I"/>
    <property type="match status" value="1"/>
</dbReference>
<dbReference type="Proteomes" id="UP000271031">
    <property type="component" value="Unassembled WGS sequence"/>
</dbReference>
<feature type="transmembrane region" description="Helical" evidence="7">
    <location>
        <begin position="20"/>
        <end position="41"/>
    </location>
</feature>
<feature type="transmembrane region" description="Helical" evidence="7">
    <location>
        <begin position="363"/>
        <end position="388"/>
    </location>
</feature>
<feature type="transmembrane region" description="Helical" evidence="7">
    <location>
        <begin position="47"/>
        <end position="67"/>
    </location>
</feature>
<dbReference type="GO" id="GO:0055085">
    <property type="term" value="P:transmembrane transport"/>
    <property type="evidence" value="ECO:0007669"/>
    <property type="project" value="InterPro"/>
</dbReference>
<dbReference type="PANTHER" id="PTHR43495">
    <property type="entry name" value="GABA PERMEASE"/>
    <property type="match status" value="1"/>
</dbReference>
<comment type="caution">
    <text evidence="9">The sequence shown here is derived from an EMBL/GenBank/DDBJ whole genome shotgun (WGS) entry which is preliminary data.</text>
</comment>
<organism evidence="9 10">
    <name type="scientific">Brevibacillus fluminis</name>
    <dbReference type="NCBI Taxonomy" id="511487"/>
    <lineage>
        <taxon>Bacteria</taxon>
        <taxon>Bacillati</taxon>
        <taxon>Bacillota</taxon>
        <taxon>Bacilli</taxon>
        <taxon>Bacillales</taxon>
        <taxon>Paenibacillaceae</taxon>
        <taxon>Brevibacillus</taxon>
    </lineage>
</organism>
<feature type="transmembrane region" description="Helical" evidence="7">
    <location>
        <begin position="337"/>
        <end position="357"/>
    </location>
</feature>
<keyword evidence="5 7" id="KW-1133">Transmembrane helix</keyword>
<name>A0A3M8DFX2_9BACL</name>
<dbReference type="PANTHER" id="PTHR43495:SF5">
    <property type="entry name" value="GAMMA-AMINOBUTYRIC ACID PERMEASE"/>
    <property type="match status" value="1"/>
</dbReference>
<dbReference type="GO" id="GO:0016020">
    <property type="term" value="C:membrane"/>
    <property type="evidence" value="ECO:0007669"/>
    <property type="project" value="UniProtKB-SubCell"/>
</dbReference>
<keyword evidence="3 7" id="KW-0812">Transmembrane</keyword>
<dbReference type="AlphaFoldDB" id="A0A3M8DFX2"/>
<feature type="transmembrane region" description="Helical" evidence="7">
    <location>
        <begin position="408"/>
        <end position="429"/>
    </location>
</feature>
<feature type="domain" description="Amino acid permease/ SLC12A" evidence="8">
    <location>
        <begin position="19"/>
        <end position="459"/>
    </location>
</feature>
<reference evidence="9 10" key="1">
    <citation type="submission" date="2018-10" db="EMBL/GenBank/DDBJ databases">
        <title>Phylogenomics of Brevibacillus.</title>
        <authorList>
            <person name="Dunlap C."/>
        </authorList>
    </citation>
    <scope>NUCLEOTIDE SEQUENCE [LARGE SCALE GENOMIC DNA]</scope>
    <source>
        <strain evidence="9 10">JCM 15716</strain>
    </source>
</reference>
<dbReference type="GO" id="GO:0006865">
    <property type="term" value="P:amino acid transport"/>
    <property type="evidence" value="ECO:0007669"/>
    <property type="project" value="UniProtKB-KW"/>
</dbReference>
<dbReference type="RefSeq" id="WP_122918680.1">
    <property type="nucleotide sequence ID" value="NZ_RHHQ01000012.1"/>
</dbReference>
<dbReference type="InterPro" id="IPR004841">
    <property type="entry name" value="AA-permease/SLC12A_dom"/>
</dbReference>
<evidence type="ECO:0000313" key="9">
    <source>
        <dbReference type="EMBL" id="RNB86983.1"/>
    </source>
</evidence>
<dbReference type="InterPro" id="IPR004840">
    <property type="entry name" value="Amino_acid_permease_CS"/>
</dbReference>
<feature type="transmembrane region" description="Helical" evidence="7">
    <location>
        <begin position="87"/>
        <end position="108"/>
    </location>
</feature>
<gene>
    <name evidence="9" type="ORF">EDM56_14845</name>
</gene>
<evidence type="ECO:0000259" key="8">
    <source>
        <dbReference type="Pfam" id="PF00324"/>
    </source>
</evidence>
<dbReference type="PIRSF" id="PIRSF006060">
    <property type="entry name" value="AA_transporter"/>
    <property type="match status" value="1"/>
</dbReference>
<sequence>MIKTDGNQNELKRTMKSRHLFMISIGGVIGTGLFLGSGYTINQAGPGGAILAYILGGLLMYLVMLCLGELSVAMPVAGSFQAYASKYIGPATGFTVGWLYWLNWAMTVGIEFTAAGSLMKRWFPETPIWIWCVLFGLLLLLLNVISVRFYAEAEFWFASIKVVTILLFIIIGGASMFGLIHFGNEPAPMFSHFTDDGGLFPNGVTAVLLTMIAVNFAFQGTELVGVTAGESENPEKDIPKAVNNTVWRILFFYVISMVILVGLFPWREAGLLESPFVAVFEKIGIPYATDIMNFVLLTSVLSVGNSGLYAASRMLWGMSRNKLASPFLGKLTKNGTPINALLITLAVAWLSLLSSVFAEDTVYLWLLSVAGMAGVVVWMAIAASQFMFRKRFLADGGKLEELKFHTPLYPFVPIAAFLICAVILISLVFIPDQRMAIYCGVPFTVGCYVFYFVRQRKKTHVEKTEKVELLQTKEAK</sequence>
<evidence type="ECO:0000313" key="10">
    <source>
        <dbReference type="Proteomes" id="UP000271031"/>
    </source>
</evidence>
<keyword evidence="2" id="KW-0813">Transport</keyword>
<keyword evidence="6 7" id="KW-0472">Membrane</keyword>
<evidence type="ECO:0000256" key="7">
    <source>
        <dbReference type="SAM" id="Phobius"/>
    </source>
</evidence>
<evidence type="ECO:0000256" key="6">
    <source>
        <dbReference type="ARBA" id="ARBA00023136"/>
    </source>
</evidence>
<feature type="transmembrane region" description="Helical" evidence="7">
    <location>
        <begin position="162"/>
        <end position="183"/>
    </location>
</feature>
<dbReference type="Pfam" id="PF00324">
    <property type="entry name" value="AA_permease"/>
    <property type="match status" value="1"/>
</dbReference>
<dbReference type="OrthoDB" id="9780162at2"/>
<feature type="transmembrane region" description="Helical" evidence="7">
    <location>
        <begin position="128"/>
        <end position="150"/>
    </location>
</feature>
<evidence type="ECO:0000256" key="3">
    <source>
        <dbReference type="ARBA" id="ARBA00022692"/>
    </source>
</evidence>
<dbReference type="EMBL" id="RHHQ01000012">
    <property type="protein sequence ID" value="RNB86983.1"/>
    <property type="molecule type" value="Genomic_DNA"/>
</dbReference>
<feature type="transmembrane region" description="Helical" evidence="7">
    <location>
        <begin position="246"/>
        <end position="266"/>
    </location>
</feature>
<protein>
    <submittedName>
        <fullName evidence="9">Amino acid permease</fullName>
    </submittedName>
</protein>
<proteinExistence type="predicted"/>
<accession>A0A3M8DFX2</accession>
<evidence type="ECO:0000256" key="2">
    <source>
        <dbReference type="ARBA" id="ARBA00022448"/>
    </source>
</evidence>
<dbReference type="FunFam" id="1.20.1740.10:FF:000001">
    <property type="entry name" value="Amino acid permease"/>
    <property type="match status" value="1"/>
</dbReference>
<evidence type="ECO:0000256" key="1">
    <source>
        <dbReference type="ARBA" id="ARBA00004141"/>
    </source>
</evidence>
<keyword evidence="4" id="KW-0029">Amino-acid transport</keyword>
<feature type="transmembrane region" description="Helical" evidence="7">
    <location>
        <begin position="294"/>
        <end position="316"/>
    </location>
</feature>
<evidence type="ECO:0000256" key="5">
    <source>
        <dbReference type="ARBA" id="ARBA00022989"/>
    </source>
</evidence>
<evidence type="ECO:0000256" key="4">
    <source>
        <dbReference type="ARBA" id="ARBA00022970"/>
    </source>
</evidence>
<feature type="transmembrane region" description="Helical" evidence="7">
    <location>
        <begin position="435"/>
        <end position="453"/>
    </location>
</feature>
<feature type="transmembrane region" description="Helical" evidence="7">
    <location>
        <begin position="203"/>
        <end position="225"/>
    </location>
</feature>
<dbReference type="PROSITE" id="PS00218">
    <property type="entry name" value="AMINO_ACID_PERMEASE_1"/>
    <property type="match status" value="1"/>
</dbReference>
<keyword evidence="10" id="KW-1185">Reference proteome</keyword>